<dbReference type="GO" id="GO:0003677">
    <property type="term" value="F:DNA binding"/>
    <property type="evidence" value="ECO:0007669"/>
    <property type="project" value="UniProtKB-KW"/>
</dbReference>
<dbReference type="AlphaFoldDB" id="A0A412AWX4"/>
<dbReference type="Proteomes" id="UP000284751">
    <property type="component" value="Unassembled WGS sequence"/>
</dbReference>
<gene>
    <name evidence="2" type="ORF">DWY99_08385</name>
</gene>
<name>A0A412AWX4_9FIRM</name>
<accession>A0A412AWX4</accession>
<comment type="caution">
    <text evidence="2">The sequence shown here is derived from an EMBL/GenBank/DDBJ whole genome shotgun (WGS) entry which is preliminary data.</text>
</comment>
<dbReference type="EMBL" id="QRTC01000030">
    <property type="protein sequence ID" value="RGQ40202.1"/>
    <property type="molecule type" value="Genomic_DNA"/>
</dbReference>
<dbReference type="Pfam" id="PF12728">
    <property type="entry name" value="HTH_17"/>
    <property type="match status" value="1"/>
</dbReference>
<dbReference type="InterPro" id="IPR041657">
    <property type="entry name" value="HTH_17"/>
</dbReference>
<keyword evidence="2" id="KW-0238">DNA-binding</keyword>
<dbReference type="InterPro" id="IPR010093">
    <property type="entry name" value="SinI_DNA-bd"/>
</dbReference>
<evidence type="ECO:0000313" key="2">
    <source>
        <dbReference type="EMBL" id="RGQ40202.1"/>
    </source>
</evidence>
<sequence length="62" mass="6896">MDRLTVTVPEMAEMLGIGRIKAYELANIKGFPAIRLGKRIVVPVDQLKKWLEERAGAGDSNE</sequence>
<organism evidence="2 3">
    <name type="scientific">[Clostridium] leptum</name>
    <dbReference type="NCBI Taxonomy" id="1535"/>
    <lineage>
        <taxon>Bacteria</taxon>
        <taxon>Bacillati</taxon>
        <taxon>Bacillota</taxon>
        <taxon>Clostridia</taxon>
        <taxon>Eubacteriales</taxon>
        <taxon>Oscillospiraceae</taxon>
        <taxon>Oscillospiraceae incertae sedis</taxon>
    </lineage>
</organism>
<evidence type="ECO:0000259" key="1">
    <source>
        <dbReference type="Pfam" id="PF12728"/>
    </source>
</evidence>
<feature type="domain" description="Helix-turn-helix" evidence="1">
    <location>
        <begin position="6"/>
        <end position="54"/>
    </location>
</feature>
<evidence type="ECO:0000313" key="3">
    <source>
        <dbReference type="Proteomes" id="UP000284751"/>
    </source>
</evidence>
<dbReference type="NCBIfam" id="TIGR01764">
    <property type="entry name" value="excise"/>
    <property type="match status" value="1"/>
</dbReference>
<proteinExistence type="predicted"/>
<reference evidence="2 3" key="1">
    <citation type="submission" date="2018-08" db="EMBL/GenBank/DDBJ databases">
        <title>A genome reference for cultivated species of the human gut microbiota.</title>
        <authorList>
            <person name="Zou Y."/>
            <person name="Xue W."/>
            <person name="Luo G."/>
        </authorList>
    </citation>
    <scope>NUCLEOTIDE SEQUENCE [LARGE SCALE GENOMIC DNA]</scope>
    <source>
        <strain evidence="2 3">AF28-26</strain>
    </source>
</reference>
<protein>
    <submittedName>
        <fullName evidence="2">DNA-binding protein</fullName>
    </submittedName>
</protein>